<evidence type="ECO:0000256" key="1">
    <source>
        <dbReference type="ARBA" id="ARBA00001968"/>
    </source>
</evidence>
<proteinExistence type="predicted"/>
<reference evidence="4" key="1">
    <citation type="journal article" date="2011" name="Proc. Natl. Acad. Sci. U.S.A.">
        <title>The genome of the fire ant Solenopsis invicta.</title>
        <authorList>
            <person name="Wurm Y."/>
            <person name="Wang J."/>
            <person name="Riba-Grognuz O."/>
            <person name="Corona M."/>
            <person name="Nygaard S."/>
            <person name="Hunt B.G."/>
            <person name="Ingram K.K."/>
            <person name="Falquet L."/>
            <person name="Nipitwattanaphon M."/>
            <person name="Gotzek D."/>
            <person name="Dijkstra M.B."/>
            <person name="Oettler J."/>
            <person name="Comtesse F."/>
            <person name="Shih C.J."/>
            <person name="Wu W.J."/>
            <person name="Yang C.C."/>
            <person name="Thomas J."/>
            <person name="Beaudoing E."/>
            <person name="Pradervand S."/>
            <person name="Flegel V."/>
            <person name="Cook E.D."/>
            <person name="Fabbretti R."/>
            <person name="Stockinger H."/>
            <person name="Long L."/>
            <person name="Farmerie W.G."/>
            <person name="Oakey J."/>
            <person name="Boomsma J.J."/>
            <person name="Pamilo P."/>
            <person name="Yi S.V."/>
            <person name="Heinze J."/>
            <person name="Goodisman M.A."/>
            <person name="Farinelli L."/>
            <person name="Harshman K."/>
            <person name="Hulo N."/>
            <person name="Cerutti L."/>
            <person name="Xenarios I."/>
            <person name="Shoemaker D."/>
            <person name="Keller L."/>
        </authorList>
    </citation>
    <scope>NUCLEOTIDE SEQUENCE [LARGE SCALE GENOMIC DNA]</scope>
</reference>
<dbReference type="AlphaFoldDB" id="E9IX94"/>
<dbReference type="Pfam" id="PF13359">
    <property type="entry name" value="DDE_Tnp_4"/>
    <property type="match status" value="1"/>
</dbReference>
<feature type="non-terminal residue" evidence="4">
    <location>
        <position position="1"/>
    </location>
</feature>
<dbReference type="GO" id="GO:0046872">
    <property type="term" value="F:metal ion binding"/>
    <property type="evidence" value="ECO:0007669"/>
    <property type="project" value="UniProtKB-KW"/>
</dbReference>
<evidence type="ECO:0000259" key="3">
    <source>
        <dbReference type="Pfam" id="PF13359"/>
    </source>
</evidence>
<accession>E9IX94</accession>
<organism>
    <name type="scientific">Solenopsis invicta</name>
    <name type="common">Red imported fire ant</name>
    <name type="synonym">Solenopsis wagneri</name>
    <dbReference type="NCBI Taxonomy" id="13686"/>
    <lineage>
        <taxon>Eukaryota</taxon>
        <taxon>Metazoa</taxon>
        <taxon>Ecdysozoa</taxon>
        <taxon>Arthropoda</taxon>
        <taxon>Hexapoda</taxon>
        <taxon>Insecta</taxon>
        <taxon>Pterygota</taxon>
        <taxon>Neoptera</taxon>
        <taxon>Endopterygota</taxon>
        <taxon>Hymenoptera</taxon>
        <taxon>Apocrita</taxon>
        <taxon>Aculeata</taxon>
        <taxon>Formicoidea</taxon>
        <taxon>Formicidae</taxon>
        <taxon>Myrmicinae</taxon>
        <taxon>Solenopsis</taxon>
    </lineage>
</organism>
<evidence type="ECO:0000313" key="4">
    <source>
        <dbReference type="EMBL" id="EFZ14811.1"/>
    </source>
</evidence>
<dbReference type="InterPro" id="IPR027806">
    <property type="entry name" value="HARBI1_dom"/>
</dbReference>
<dbReference type="OMA" id="CRDDICR"/>
<dbReference type="EMBL" id="GL766695">
    <property type="protein sequence ID" value="EFZ14811.1"/>
    <property type="molecule type" value="Genomic_DNA"/>
</dbReference>
<gene>
    <name evidence="4" type="ORF">SINV_14971</name>
</gene>
<evidence type="ECO:0000256" key="2">
    <source>
        <dbReference type="ARBA" id="ARBA00022723"/>
    </source>
</evidence>
<feature type="domain" description="DDE Tnp4" evidence="3">
    <location>
        <begin position="2"/>
        <end position="54"/>
    </location>
</feature>
<feature type="non-terminal residue" evidence="4">
    <location>
        <position position="106"/>
    </location>
</feature>
<protein>
    <recommendedName>
        <fullName evidence="3">DDE Tnp4 domain-containing protein</fullName>
    </recommendedName>
</protein>
<dbReference type="HOGENOM" id="CLU_2229913_0_0_1"/>
<keyword evidence="2" id="KW-0479">Metal-binding</keyword>
<comment type="cofactor">
    <cofactor evidence="1">
        <name>a divalent metal cation</name>
        <dbReference type="ChEBI" id="CHEBI:60240"/>
    </cofactor>
</comment>
<name>E9IX94_SOLIN</name>
<sequence>KQQEHFNTLVSQTRQTIERAFALLFGRFRRLKYLDMNRVDLTPRTILACCVLHNIYIDFGDDLIRKYVQEGTEAIVINQQEQIVNKNENKKRLGNERRDALCTELN</sequence>